<reference evidence="6 7" key="1">
    <citation type="submission" date="2020-08" db="EMBL/GenBank/DDBJ databases">
        <authorList>
            <person name="Liu C."/>
            <person name="Sun Q."/>
        </authorList>
    </citation>
    <scope>NUCLEOTIDE SEQUENCE [LARGE SCALE GENOMIC DNA]</scope>
    <source>
        <strain evidence="6 7">NSJ-38</strain>
    </source>
</reference>
<protein>
    <submittedName>
        <fullName evidence="6">LysR family transcriptional regulator</fullName>
    </submittedName>
</protein>
<dbReference type="GO" id="GO:0003700">
    <property type="term" value="F:DNA-binding transcription factor activity"/>
    <property type="evidence" value="ECO:0007669"/>
    <property type="project" value="InterPro"/>
</dbReference>
<evidence type="ECO:0000313" key="7">
    <source>
        <dbReference type="Proteomes" id="UP000515823"/>
    </source>
</evidence>
<accession>A0A7G9G6U0</accession>
<keyword evidence="4" id="KW-0804">Transcription</keyword>
<dbReference type="Gene3D" id="1.10.10.10">
    <property type="entry name" value="Winged helix-like DNA-binding domain superfamily/Winged helix DNA-binding domain"/>
    <property type="match status" value="1"/>
</dbReference>
<organism evidence="6 7">
    <name type="scientific">Qiania dongpingensis</name>
    <dbReference type="NCBI Taxonomy" id="2763669"/>
    <lineage>
        <taxon>Bacteria</taxon>
        <taxon>Bacillati</taxon>
        <taxon>Bacillota</taxon>
        <taxon>Clostridia</taxon>
        <taxon>Lachnospirales</taxon>
        <taxon>Lachnospiraceae</taxon>
        <taxon>Qiania</taxon>
    </lineage>
</organism>
<proteinExistence type="inferred from homology"/>
<dbReference type="CDD" id="cd05466">
    <property type="entry name" value="PBP2_LTTR_substrate"/>
    <property type="match status" value="1"/>
</dbReference>
<dbReference type="Pfam" id="PF00126">
    <property type="entry name" value="HTH_1"/>
    <property type="match status" value="1"/>
</dbReference>
<comment type="similarity">
    <text evidence="1">Belongs to the LysR transcriptional regulatory family.</text>
</comment>
<evidence type="ECO:0000259" key="5">
    <source>
        <dbReference type="PROSITE" id="PS50931"/>
    </source>
</evidence>
<dbReference type="Proteomes" id="UP000515823">
    <property type="component" value="Chromosome"/>
</dbReference>
<keyword evidence="7" id="KW-1185">Reference proteome</keyword>
<dbReference type="KEGG" id="qdo:H9Q78_05160"/>
<dbReference type="InterPro" id="IPR036390">
    <property type="entry name" value="WH_DNA-bd_sf"/>
</dbReference>
<dbReference type="GO" id="GO:0032993">
    <property type="term" value="C:protein-DNA complex"/>
    <property type="evidence" value="ECO:0007669"/>
    <property type="project" value="TreeGrafter"/>
</dbReference>
<dbReference type="SUPFAM" id="SSF53850">
    <property type="entry name" value="Periplasmic binding protein-like II"/>
    <property type="match status" value="1"/>
</dbReference>
<keyword evidence="2" id="KW-0805">Transcription regulation</keyword>
<sequence>MTLQQCRYLIAVAKYHSITKAADELFVTQPSISKAIHELESDLKITVFERSNRGVTFTKEGLELLSYAKMLVEQEENIRYHFDPNKGSRILNLSVSSQHFNFAAEAAAQMIRYLEGQKYEFSFLEGKASDVIEHVAAGVSALGVLSVSSLSRELLERNFMEQSLAFTAMATLTAHVFLGRHHPLASSTLIRPEELSGYPCLTYRKNDTPMSFTEDDFNIRKTSQLVFVQDRGTMDDLLVHTDGYNLGTGCVRDGFLNPEITAVPLDVPWQIHVGYLKKYDRVLSKEMMRFLDLLSESMRNSLPRV</sequence>
<dbReference type="PANTHER" id="PTHR30346:SF0">
    <property type="entry name" value="HCA OPERON TRANSCRIPTIONAL ACTIVATOR HCAR"/>
    <property type="match status" value="1"/>
</dbReference>
<dbReference type="PROSITE" id="PS50931">
    <property type="entry name" value="HTH_LYSR"/>
    <property type="match status" value="1"/>
</dbReference>
<dbReference type="InterPro" id="IPR000847">
    <property type="entry name" value="LysR_HTH_N"/>
</dbReference>
<name>A0A7G9G6U0_9FIRM</name>
<feature type="domain" description="HTH lysR-type" evidence="5">
    <location>
        <begin position="1"/>
        <end position="58"/>
    </location>
</feature>
<gene>
    <name evidence="6" type="ORF">H9Q78_05160</name>
</gene>
<dbReference type="PANTHER" id="PTHR30346">
    <property type="entry name" value="TRANSCRIPTIONAL DUAL REGULATOR HCAR-RELATED"/>
    <property type="match status" value="1"/>
</dbReference>
<dbReference type="AlphaFoldDB" id="A0A7G9G6U0"/>
<dbReference type="GO" id="GO:0003677">
    <property type="term" value="F:DNA binding"/>
    <property type="evidence" value="ECO:0007669"/>
    <property type="project" value="UniProtKB-KW"/>
</dbReference>
<evidence type="ECO:0000256" key="2">
    <source>
        <dbReference type="ARBA" id="ARBA00023015"/>
    </source>
</evidence>
<dbReference type="RefSeq" id="WP_249304025.1">
    <property type="nucleotide sequence ID" value="NZ_CP060634.1"/>
</dbReference>
<evidence type="ECO:0000256" key="1">
    <source>
        <dbReference type="ARBA" id="ARBA00009437"/>
    </source>
</evidence>
<dbReference type="InterPro" id="IPR036388">
    <property type="entry name" value="WH-like_DNA-bd_sf"/>
</dbReference>
<keyword evidence="3" id="KW-0238">DNA-binding</keyword>
<dbReference type="PRINTS" id="PR00039">
    <property type="entry name" value="HTHLYSR"/>
</dbReference>
<dbReference type="FunFam" id="1.10.10.10:FF:000001">
    <property type="entry name" value="LysR family transcriptional regulator"/>
    <property type="match status" value="1"/>
</dbReference>
<dbReference type="EMBL" id="CP060634">
    <property type="protein sequence ID" value="QNM06522.1"/>
    <property type="molecule type" value="Genomic_DNA"/>
</dbReference>
<evidence type="ECO:0000256" key="4">
    <source>
        <dbReference type="ARBA" id="ARBA00023163"/>
    </source>
</evidence>
<evidence type="ECO:0000256" key="3">
    <source>
        <dbReference type="ARBA" id="ARBA00023125"/>
    </source>
</evidence>
<dbReference type="SUPFAM" id="SSF46785">
    <property type="entry name" value="Winged helix' DNA-binding domain"/>
    <property type="match status" value="1"/>
</dbReference>
<evidence type="ECO:0000313" key="6">
    <source>
        <dbReference type="EMBL" id="QNM06522.1"/>
    </source>
</evidence>